<evidence type="ECO:0000256" key="4">
    <source>
        <dbReference type="SAM" id="Phobius"/>
    </source>
</evidence>
<comment type="caution">
    <text evidence="6">The sequence shown here is derived from an EMBL/GenBank/DDBJ whole genome shotgun (WGS) entry which is preliminary data.</text>
</comment>
<dbReference type="Gene3D" id="1.10.10.10">
    <property type="entry name" value="Winged helix-like DNA-binding domain superfamily/Winged helix DNA-binding domain"/>
    <property type="match status" value="1"/>
</dbReference>
<evidence type="ECO:0000313" key="6">
    <source>
        <dbReference type="EMBL" id="TCO61094.1"/>
    </source>
</evidence>
<dbReference type="Pfam" id="PF03704">
    <property type="entry name" value="BTAD"/>
    <property type="match status" value="1"/>
</dbReference>
<dbReference type="SMART" id="SM01043">
    <property type="entry name" value="BTAD"/>
    <property type="match status" value="1"/>
</dbReference>
<dbReference type="InterPro" id="IPR036779">
    <property type="entry name" value="LysM_dom_sf"/>
</dbReference>
<accession>A0A4R2JNZ9</accession>
<evidence type="ECO:0000256" key="1">
    <source>
        <dbReference type="ARBA" id="ARBA00023015"/>
    </source>
</evidence>
<feature type="domain" description="LysM" evidence="5">
    <location>
        <begin position="152"/>
        <end position="208"/>
    </location>
</feature>
<dbReference type="AlphaFoldDB" id="A0A4R2JNZ9"/>
<dbReference type="Gene3D" id="1.25.40.10">
    <property type="entry name" value="Tetratricopeptide repeat domain"/>
    <property type="match status" value="1"/>
</dbReference>
<feature type="region of interest" description="Disordered" evidence="3">
    <location>
        <begin position="816"/>
        <end position="847"/>
    </location>
</feature>
<keyword evidence="4" id="KW-0472">Membrane</keyword>
<dbReference type="PROSITE" id="PS51782">
    <property type="entry name" value="LYSM"/>
    <property type="match status" value="1"/>
</dbReference>
<keyword evidence="6" id="KW-0238">DNA-binding</keyword>
<dbReference type="Pfam" id="PF01476">
    <property type="entry name" value="LysM"/>
    <property type="match status" value="1"/>
</dbReference>
<feature type="compositionally biased region" description="Polar residues" evidence="3">
    <location>
        <begin position="818"/>
        <end position="834"/>
    </location>
</feature>
<evidence type="ECO:0000259" key="5">
    <source>
        <dbReference type="PROSITE" id="PS51782"/>
    </source>
</evidence>
<keyword evidence="4" id="KW-0812">Transmembrane</keyword>
<dbReference type="EMBL" id="SLWS01000003">
    <property type="protein sequence ID" value="TCO61094.1"/>
    <property type="molecule type" value="Genomic_DNA"/>
</dbReference>
<dbReference type="InterPro" id="IPR036388">
    <property type="entry name" value="WH-like_DNA-bd_sf"/>
</dbReference>
<feature type="compositionally biased region" description="Polar residues" evidence="3">
    <location>
        <begin position="68"/>
        <end position="77"/>
    </location>
</feature>
<dbReference type="OrthoDB" id="8444614at2"/>
<dbReference type="Proteomes" id="UP000295680">
    <property type="component" value="Unassembled WGS sequence"/>
</dbReference>
<protein>
    <submittedName>
        <fullName evidence="6">DNA-binding SARP family transcriptional activator</fullName>
    </submittedName>
</protein>
<keyword evidence="4" id="KW-1133">Transmembrane helix</keyword>
<evidence type="ECO:0000313" key="7">
    <source>
        <dbReference type="Proteomes" id="UP000295680"/>
    </source>
</evidence>
<feature type="region of interest" description="Disordered" evidence="3">
    <location>
        <begin position="223"/>
        <end position="258"/>
    </location>
</feature>
<evidence type="ECO:0000256" key="2">
    <source>
        <dbReference type="ARBA" id="ARBA00023163"/>
    </source>
</evidence>
<dbReference type="PANTHER" id="PTHR35807">
    <property type="entry name" value="TRANSCRIPTIONAL REGULATOR REDD-RELATED"/>
    <property type="match status" value="1"/>
</dbReference>
<keyword evidence="1" id="KW-0805">Transcription regulation</keyword>
<dbReference type="Gene3D" id="3.10.350.10">
    <property type="entry name" value="LysM domain"/>
    <property type="match status" value="1"/>
</dbReference>
<dbReference type="InterPro" id="IPR051677">
    <property type="entry name" value="AfsR-DnrI-RedD_regulator"/>
</dbReference>
<dbReference type="GO" id="GO:0006355">
    <property type="term" value="P:regulation of DNA-templated transcription"/>
    <property type="evidence" value="ECO:0007669"/>
    <property type="project" value="TreeGrafter"/>
</dbReference>
<reference evidence="6 7" key="1">
    <citation type="submission" date="2019-03" db="EMBL/GenBank/DDBJ databases">
        <title>Genomic Encyclopedia of Type Strains, Phase IV (KMG-IV): sequencing the most valuable type-strain genomes for metagenomic binning, comparative biology and taxonomic classification.</title>
        <authorList>
            <person name="Goeker M."/>
        </authorList>
    </citation>
    <scope>NUCLEOTIDE SEQUENCE [LARGE SCALE GENOMIC DNA]</scope>
    <source>
        <strain evidence="6 7">DSM 45934</strain>
    </source>
</reference>
<dbReference type="InterPro" id="IPR005158">
    <property type="entry name" value="BTAD"/>
</dbReference>
<dbReference type="PANTHER" id="PTHR35807:SF1">
    <property type="entry name" value="TRANSCRIPTIONAL REGULATOR REDD"/>
    <property type="match status" value="1"/>
</dbReference>
<sequence length="847" mass="91125">MVFVEVVIQVRHGAVLVAQHRFSVGNPRYWIAGLVSAVLVFLLSGTASAATVTPSRVAVAQPHPPRPTNTAPTSSRTWIDPSVRPDCPRLTVAHGFTMWGIAQAHLGDGARHKGIEDLNKDRIPNPAQLYPGDVLLLPPDATGLPATQPSGRTVDVQPGDTASIIAARECGDPNAWLKLWHTNKYRTQPDGRAWTHPDTLLPGWTLWITDDDGCVPHVAPPVVNRNPAPPPAPVVTENPPQSQPVPPPTVNQHTSSPPTVVHLPSGALVGIAFAVLIAAAATTFRLRRRRQRRLTGTLHHRQSVPPIPPVVRQLERAAAATSPPTAPRSTRWPPSTPHLTVHATDGTSAEIDLTSLAGIGITGDGSPQCVRAAIAAVLADDALYPAELLVVADTSPSAELLIIGDTTAHWLSTSNILTTVPGVTRIDDVDEALNLAETELARRMHLTSQPGHPHQHTRSEVFSSYRDADPTEALPTYLILATPHTTTTARLRAVLELGRTVGMVGILLDPWQNTITVSADGTIIETQGDIGRDILGARLETLSTTDAHDILTTLAAARGGPDSVPQRDTTESENETPLAPSRPDSALVRLRLFGPVTVEVGGTELSTGLRSLGREILAYLAVNPEGAGAETLARVFLPDVSPEASRAQIHTAVSHTRTALRKATGRINTRFINLSAGRYQLDIDLIASDIRDLDTAITTARTEPTDEGRIKALRRVVDLCRSGTPLDEVTFDWAEDTRETLRQQALDALLAFATLVNTSDVEAAIDALTVGITLDPYAEQLYQHLIHIHLNTGHHDLARSAYHRLRTRLADIDCEPSPDTTRALQRTTRSSNAATGHMPRAAWSSQP</sequence>
<gene>
    <name evidence="6" type="ORF">EV192_103678</name>
</gene>
<feature type="transmembrane region" description="Helical" evidence="4">
    <location>
        <begin position="29"/>
        <end position="52"/>
    </location>
</feature>
<feature type="transmembrane region" description="Helical" evidence="4">
    <location>
        <begin position="261"/>
        <end position="284"/>
    </location>
</feature>
<evidence type="ECO:0000256" key="3">
    <source>
        <dbReference type="SAM" id="MobiDB-lite"/>
    </source>
</evidence>
<keyword evidence="7" id="KW-1185">Reference proteome</keyword>
<dbReference type="GO" id="GO:0003677">
    <property type="term" value="F:DNA binding"/>
    <property type="evidence" value="ECO:0007669"/>
    <property type="project" value="UniProtKB-KW"/>
</dbReference>
<dbReference type="RefSeq" id="WP_132116549.1">
    <property type="nucleotide sequence ID" value="NZ_SLWS01000003.1"/>
</dbReference>
<feature type="region of interest" description="Disordered" evidence="3">
    <location>
        <begin position="58"/>
        <end position="77"/>
    </location>
</feature>
<dbReference type="SUPFAM" id="SSF48452">
    <property type="entry name" value="TPR-like"/>
    <property type="match status" value="1"/>
</dbReference>
<name>A0A4R2JNZ9_9PSEU</name>
<feature type="region of interest" description="Disordered" evidence="3">
    <location>
        <begin position="556"/>
        <end position="582"/>
    </location>
</feature>
<organism evidence="6 7">
    <name type="scientific">Actinocrispum wychmicini</name>
    <dbReference type="NCBI Taxonomy" id="1213861"/>
    <lineage>
        <taxon>Bacteria</taxon>
        <taxon>Bacillati</taxon>
        <taxon>Actinomycetota</taxon>
        <taxon>Actinomycetes</taxon>
        <taxon>Pseudonocardiales</taxon>
        <taxon>Pseudonocardiaceae</taxon>
        <taxon>Actinocrispum</taxon>
    </lineage>
</organism>
<keyword evidence="2" id="KW-0804">Transcription</keyword>
<dbReference type="InterPro" id="IPR011990">
    <property type="entry name" value="TPR-like_helical_dom_sf"/>
</dbReference>
<proteinExistence type="predicted"/>
<dbReference type="InterPro" id="IPR018392">
    <property type="entry name" value="LysM"/>
</dbReference>